<keyword evidence="2" id="KW-1185">Reference proteome</keyword>
<proteinExistence type="predicted"/>
<sequence>MEPKDKIYTDADMYPSDYSLADWQQHMNEQLSPLEDSIRNVQYTEQALEILMQHQPRLTPVAEAIYRLNALLLIYGSVMQPTHKITGSTPLSLGYHTRMAVTEMQNLLNAQLSQSLPAPQNEQEWQLLTAMLDHIRHGMLAEVRDSYALLSCYYEFWHSWIVPLDRGQKLLRDEPAALQQAIPVEEPQPGMRRSGSSFAYASLLLAQSYIDFLLEQDDQALEVLHAAAERHDFYPERLPDLLTQLEQKQQWPRMVRWLVELAPILRRQYSDLQGYGEHWEQAIRHQPEAQAQMWTTLESLLPLGGRLYEDKLLEYGKWQQWMDYQLSSGKDPASYKVTELKPLEMNAPEMLLPFYHQAVERHMAHKNRDGYKAAVRLLKRLSKLYKKIKQEERWEQFMEQFTGRHSRLRALQEELRKGKLIP</sequence>
<reference evidence="2" key="1">
    <citation type="submission" date="2015-10" db="EMBL/GenBank/DDBJ databases">
        <title>Genome of Paenibacillus bovis sp. nov.</title>
        <authorList>
            <person name="Wu Z."/>
            <person name="Gao C."/>
            <person name="Liu Z."/>
            <person name="Zheng H."/>
        </authorList>
    </citation>
    <scope>NUCLEOTIDE SEQUENCE [LARGE SCALE GENOMIC DNA]</scope>
    <source>
        <strain evidence="2">BD3526</strain>
    </source>
</reference>
<dbReference type="STRING" id="1616788.AR543_03915"/>
<evidence type="ECO:0000313" key="2">
    <source>
        <dbReference type="Proteomes" id="UP000078148"/>
    </source>
</evidence>
<dbReference type="KEGG" id="pbv:AR543_03915"/>
<dbReference type="Proteomes" id="UP000078148">
    <property type="component" value="Chromosome"/>
</dbReference>
<dbReference type="EMBL" id="CP013023">
    <property type="protein sequence ID" value="ANF95255.1"/>
    <property type="molecule type" value="Genomic_DNA"/>
</dbReference>
<reference evidence="1 2" key="2">
    <citation type="journal article" date="2016" name="Int. J. Syst. Evol. Microbiol.">
        <title>Paenibacillus bovis sp. nov., isolated from raw yak (Bos grunniens) milk.</title>
        <authorList>
            <person name="Gao C."/>
            <person name="Han J."/>
            <person name="Liu Z."/>
            <person name="Xu X."/>
            <person name="Hang F."/>
            <person name="Wu Z."/>
        </authorList>
    </citation>
    <scope>NUCLEOTIDE SEQUENCE [LARGE SCALE GENOMIC DNA]</scope>
    <source>
        <strain evidence="1 2">BD3526</strain>
    </source>
</reference>
<accession>A0A172ZC82</accession>
<evidence type="ECO:0000313" key="1">
    <source>
        <dbReference type="EMBL" id="ANF95255.1"/>
    </source>
</evidence>
<organism evidence="1 2">
    <name type="scientific">Paenibacillus bovis</name>
    <dbReference type="NCBI Taxonomy" id="1616788"/>
    <lineage>
        <taxon>Bacteria</taxon>
        <taxon>Bacillati</taxon>
        <taxon>Bacillota</taxon>
        <taxon>Bacilli</taxon>
        <taxon>Bacillales</taxon>
        <taxon>Paenibacillaceae</taxon>
        <taxon>Paenibacillus</taxon>
    </lineage>
</organism>
<dbReference type="AlphaFoldDB" id="A0A172ZC82"/>
<dbReference type="RefSeq" id="WP_060532015.1">
    <property type="nucleotide sequence ID" value="NZ_CP013023.1"/>
</dbReference>
<dbReference type="OrthoDB" id="7593573at2"/>
<name>A0A172ZC82_9BACL</name>
<gene>
    <name evidence="1" type="ORF">AR543_03915</name>
</gene>
<protein>
    <submittedName>
        <fullName evidence="1">Uncharacterized protein</fullName>
    </submittedName>
</protein>